<dbReference type="InParanoid" id="A0A1B6PAA5"/>
<dbReference type="Proteomes" id="UP000000768">
    <property type="component" value="Chromosome 9"/>
</dbReference>
<gene>
    <name evidence="1" type="ORF">SORBI_3009G252700</name>
</gene>
<keyword evidence="2" id="KW-1185">Reference proteome</keyword>
<sequence>METGSARKLLPSMRSGPGLRLLIPTTRYIQGACAGMVIGNRTRSVPGSDPDVVGRRLDVNEMAPSDEITVWDRYMLQAGKRAASTHALEIDYFHRNSLGLV</sequence>
<dbReference type="Gramene" id="KXG22654">
    <property type="protein sequence ID" value="KXG22654"/>
    <property type="gene ID" value="SORBI_3009G252700"/>
</dbReference>
<protein>
    <submittedName>
        <fullName evidence="1">Uncharacterized protein</fullName>
    </submittedName>
</protein>
<dbReference type="EMBL" id="CM000768">
    <property type="protein sequence ID" value="KXG22654.1"/>
    <property type="molecule type" value="Genomic_DNA"/>
</dbReference>
<accession>A0A1B6PAA5</accession>
<reference evidence="1 2" key="1">
    <citation type="journal article" date="2009" name="Nature">
        <title>The Sorghum bicolor genome and the diversification of grasses.</title>
        <authorList>
            <person name="Paterson A.H."/>
            <person name="Bowers J.E."/>
            <person name="Bruggmann R."/>
            <person name="Dubchak I."/>
            <person name="Grimwood J."/>
            <person name="Gundlach H."/>
            <person name="Haberer G."/>
            <person name="Hellsten U."/>
            <person name="Mitros T."/>
            <person name="Poliakov A."/>
            <person name="Schmutz J."/>
            <person name="Spannagl M."/>
            <person name="Tang H."/>
            <person name="Wang X."/>
            <person name="Wicker T."/>
            <person name="Bharti A.K."/>
            <person name="Chapman J."/>
            <person name="Feltus F.A."/>
            <person name="Gowik U."/>
            <person name="Grigoriev I.V."/>
            <person name="Lyons E."/>
            <person name="Maher C.A."/>
            <person name="Martis M."/>
            <person name="Narechania A."/>
            <person name="Otillar R.P."/>
            <person name="Penning B.W."/>
            <person name="Salamov A.A."/>
            <person name="Wang Y."/>
            <person name="Zhang L."/>
            <person name="Carpita N.C."/>
            <person name="Freeling M."/>
            <person name="Gingle A.R."/>
            <person name="Hash C.T."/>
            <person name="Keller B."/>
            <person name="Klein P."/>
            <person name="Kresovich S."/>
            <person name="McCann M.C."/>
            <person name="Ming R."/>
            <person name="Peterson D.G."/>
            <person name="Mehboob-ur-Rahman"/>
            <person name="Ware D."/>
            <person name="Westhoff P."/>
            <person name="Mayer K.F."/>
            <person name="Messing J."/>
            <person name="Rokhsar D.S."/>
        </authorList>
    </citation>
    <scope>NUCLEOTIDE SEQUENCE [LARGE SCALE GENOMIC DNA]</scope>
    <source>
        <strain evidence="2">cv. BTx623</strain>
    </source>
</reference>
<proteinExistence type="predicted"/>
<name>A0A1B6PAA5_SORBI</name>
<evidence type="ECO:0000313" key="1">
    <source>
        <dbReference type="EMBL" id="KXG22654.1"/>
    </source>
</evidence>
<organism evidence="1 2">
    <name type="scientific">Sorghum bicolor</name>
    <name type="common">Sorghum</name>
    <name type="synonym">Sorghum vulgare</name>
    <dbReference type="NCBI Taxonomy" id="4558"/>
    <lineage>
        <taxon>Eukaryota</taxon>
        <taxon>Viridiplantae</taxon>
        <taxon>Streptophyta</taxon>
        <taxon>Embryophyta</taxon>
        <taxon>Tracheophyta</taxon>
        <taxon>Spermatophyta</taxon>
        <taxon>Magnoliopsida</taxon>
        <taxon>Liliopsida</taxon>
        <taxon>Poales</taxon>
        <taxon>Poaceae</taxon>
        <taxon>PACMAD clade</taxon>
        <taxon>Panicoideae</taxon>
        <taxon>Andropogonodae</taxon>
        <taxon>Andropogoneae</taxon>
        <taxon>Sorghinae</taxon>
        <taxon>Sorghum</taxon>
    </lineage>
</organism>
<dbReference type="AlphaFoldDB" id="A0A1B6PAA5"/>
<evidence type="ECO:0000313" key="2">
    <source>
        <dbReference type="Proteomes" id="UP000000768"/>
    </source>
</evidence>
<reference evidence="2" key="2">
    <citation type="journal article" date="2018" name="Plant J.">
        <title>The Sorghum bicolor reference genome: improved assembly, gene annotations, a transcriptome atlas, and signatures of genome organization.</title>
        <authorList>
            <person name="McCormick R.F."/>
            <person name="Truong S.K."/>
            <person name="Sreedasyam A."/>
            <person name="Jenkins J."/>
            <person name="Shu S."/>
            <person name="Sims D."/>
            <person name="Kennedy M."/>
            <person name="Amirebrahimi M."/>
            <person name="Weers B.D."/>
            <person name="McKinley B."/>
            <person name="Mattison A."/>
            <person name="Morishige D.T."/>
            <person name="Grimwood J."/>
            <person name="Schmutz J."/>
            <person name="Mullet J.E."/>
        </authorList>
    </citation>
    <scope>NUCLEOTIDE SEQUENCE [LARGE SCALE GENOMIC DNA]</scope>
    <source>
        <strain evidence="2">cv. BTx623</strain>
    </source>
</reference>